<feature type="region of interest" description="Disordered" evidence="11">
    <location>
        <begin position="837"/>
        <end position="859"/>
    </location>
</feature>
<comment type="subcellular location">
    <subcellularLocation>
        <location evidence="2">Secreted</location>
    </subcellularLocation>
</comment>
<comment type="cofactor">
    <cofactor evidence="1">
        <name>Zn(2+)</name>
        <dbReference type="ChEBI" id="CHEBI:29105"/>
    </cofactor>
</comment>
<evidence type="ECO:0000256" key="4">
    <source>
        <dbReference type="ARBA" id="ARBA00022525"/>
    </source>
</evidence>
<dbReference type="InterPro" id="IPR027268">
    <property type="entry name" value="Peptidase_M4/M1_CTD_sf"/>
</dbReference>
<organism evidence="13 14">
    <name type="scientific">Nocardioides guangzhouensis</name>
    <dbReference type="NCBI Taxonomy" id="2497878"/>
    <lineage>
        <taxon>Bacteria</taxon>
        <taxon>Bacillati</taxon>
        <taxon>Actinomycetota</taxon>
        <taxon>Actinomycetes</taxon>
        <taxon>Propionibacteriales</taxon>
        <taxon>Nocardioidaceae</taxon>
        <taxon>Nocardioides</taxon>
    </lineage>
</organism>
<dbReference type="PANTHER" id="PTHR33478:SF1">
    <property type="entry name" value="EXTRACELLULAR METALLOPROTEINASE MEP"/>
    <property type="match status" value="1"/>
</dbReference>
<dbReference type="InterPro" id="IPR050371">
    <property type="entry name" value="Fungal_virulence_M36"/>
</dbReference>
<keyword evidence="4" id="KW-0964">Secreted</keyword>
<evidence type="ECO:0000313" key="13">
    <source>
        <dbReference type="EMBL" id="RYP86490.1"/>
    </source>
</evidence>
<feature type="chain" id="PRO_5039508752" evidence="12">
    <location>
        <begin position="29"/>
        <end position="1136"/>
    </location>
</feature>
<dbReference type="PANTHER" id="PTHR33478">
    <property type="entry name" value="EXTRACELLULAR METALLOPROTEINASE MEP"/>
    <property type="match status" value="1"/>
</dbReference>
<keyword evidence="8" id="KW-0862">Zinc</keyword>
<evidence type="ECO:0000256" key="8">
    <source>
        <dbReference type="ARBA" id="ARBA00022833"/>
    </source>
</evidence>
<reference evidence="13 14" key="1">
    <citation type="submission" date="2019-01" db="EMBL/GenBank/DDBJ databases">
        <title>Nocardioides guangzhouensis sp. nov., an actinobacterium isolated from soil.</title>
        <authorList>
            <person name="Fu Y."/>
            <person name="Cai Y."/>
            <person name="Lin Z."/>
            <person name="Chen P."/>
        </authorList>
    </citation>
    <scope>NUCLEOTIDE SEQUENCE [LARGE SCALE GENOMIC DNA]</scope>
    <source>
        <strain evidence="13 14">130</strain>
    </source>
</reference>
<dbReference type="GO" id="GO:0006508">
    <property type="term" value="P:proteolysis"/>
    <property type="evidence" value="ECO:0007669"/>
    <property type="project" value="UniProtKB-KW"/>
</dbReference>
<dbReference type="GO" id="GO:0005615">
    <property type="term" value="C:extracellular space"/>
    <property type="evidence" value="ECO:0007669"/>
    <property type="project" value="InterPro"/>
</dbReference>
<evidence type="ECO:0000256" key="10">
    <source>
        <dbReference type="ARBA" id="ARBA00023145"/>
    </source>
</evidence>
<dbReference type="Pfam" id="PF02128">
    <property type="entry name" value="Peptidase_M36"/>
    <property type="match status" value="1"/>
</dbReference>
<keyword evidence="12" id="KW-0732">Signal</keyword>
<evidence type="ECO:0000256" key="5">
    <source>
        <dbReference type="ARBA" id="ARBA00022670"/>
    </source>
</evidence>
<proteinExistence type="inferred from homology"/>
<gene>
    <name evidence="13" type="ORF">EKO23_09320</name>
</gene>
<keyword evidence="6" id="KW-0479">Metal-binding</keyword>
<feature type="region of interest" description="Disordered" evidence="11">
    <location>
        <begin position="559"/>
        <end position="591"/>
    </location>
</feature>
<dbReference type="OrthoDB" id="5377264at2"/>
<evidence type="ECO:0000256" key="2">
    <source>
        <dbReference type="ARBA" id="ARBA00004613"/>
    </source>
</evidence>
<dbReference type="RefSeq" id="WP_134716502.1">
    <property type="nucleotide sequence ID" value="NZ_SDKM01000011.1"/>
</dbReference>
<evidence type="ECO:0000256" key="12">
    <source>
        <dbReference type="SAM" id="SignalP"/>
    </source>
</evidence>
<evidence type="ECO:0000256" key="9">
    <source>
        <dbReference type="ARBA" id="ARBA00023049"/>
    </source>
</evidence>
<evidence type="ECO:0000313" key="14">
    <source>
        <dbReference type="Proteomes" id="UP000295198"/>
    </source>
</evidence>
<keyword evidence="7" id="KW-0378">Hydrolase</keyword>
<dbReference type="AlphaFoldDB" id="A0A4Q4ZEC4"/>
<dbReference type="Gene3D" id="1.10.390.10">
    <property type="entry name" value="Neutral Protease Domain 2"/>
    <property type="match status" value="1"/>
</dbReference>
<dbReference type="SUPFAM" id="SSF55486">
    <property type="entry name" value="Metalloproteases ('zincins'), catalytic domain"/>
    <property type="match status" value="1"/>
</dbReference>
<evidence type="ECO:0000256" key="6">
    <source>
        <dbReference type="ARBA" id="ARBA00022723"/>
    </source>
</evidence>
<comment type="caution">
    <text evidence="13">The sequence shown here is derived from an EMBL/GenBank/DDBJ whole genome shotgun (WGS) entry which is preliminary data.</text>
</comment>
<feature type="region of interest" description="Disordered" evidence="11">
    <location>
        <begin position="1103"/>
        <end position="1122"/>
    </location>
</feature>
<evidence type="ECO:0000256" key="7">
    <source>
        <dbReference type="ARBA" id="ARBA00022801"/>
    </source>
</evidence>
<dbReference type="EMBL" id="SDKM01000011">
    <property type="protein sequence ID" value="RYP86490.1"/>
    <property type="molecule type" value="Genomic_DNA"/>
</dbReference>
<dbReference type="GO" id="GO:0004222">
    <property type="term" value="F:metalloendopeptidase activity"/>
    <property type="evidence" value="ECO:0007669"/>
    <property type="project" value="InterPro"/>
</dbReference>
<keyword evidence="9" id="KW-0482">Metalloprotease</keyword>
<keyword evidence="10" id="KW-0865">Zymogen</keyword>
<accession>A0A4Q4ZEC4</accession>
<name>A0A4Q4ZEC4_9ACTN</name>
<sequence length="1136" mass="119265">MTILVPRRSRLGLAAAALVAASLVTGLAQLPAVGETSPSAAPATPELLTLGDSPAGLTDLDTRGTALPTAAQERAASRLAATVRWNAFGTPASILPAGGSLGAASSSDAATAARSWLRAHRSLLGLTAGQVDGLELVNAQRLARSSARAVLFRQRFGDLSPAIGSMVTVGVADGQIAYVSSSLTRTTGTPAAPGLGPVRAWLAAAANVGRDGIDTGTLGTVTKGGWTRLTVPGFAQEQQVRLRALALADGSVRPVFEANVVDVQKGAALAYTSMVDAVTGKVLVRQDKVDHSSDLAPFQGEVTADACGPQHAFELTDAKTQQIAVAATAVNPANDIVVKLFGPGGALLASGDLGTSPETLTYAPGGTLPQGVYHAQVCPFEDPTAPFLPPGAYTGVVTSGDSSAAAPSVPLPRWRYFPSNPALDWSADHAPRNTVVGCWEPAAGCTPGHRLANPYSSPWDHDHLTGLPTFTTRGNNASDREAWLSPLTPGGLAQAPFSPTREYTTAFTDAWNNSRCNPAELVPGGNDIDFAATNLFVAHNRMHDYSYGLGFTEQNYNLQQDNLGRNPDPTRQDDPEVGNVQAGALSGGTPSYLGRDNANQIALQDGIPGITNQYLFQPIAGAFYSPCADGSLDMSIVGHEYTHAISNRMIGGPDEGITSEQGGAMGESWGDLVAAEYLFSHGYSTGANPWAVGPYATGNKSVGIRDYAINANPLNYSNYGFDSTGDEVHADGEIWNGTMWSVRQALVKRYDARFPYADKELQEACAEGLGARRTPRAPQVCPGNRRWVQLVFDAFLLQQGATSMLDARDAMLAADRMRFGGRDVKAMWDAFAKRGMGKGAATPNADSGDTTPSFASPRSHNARVTLATPGRLYVGRYEARSTPVADTLSTTKLGSTFSLVPGRHQLLHQSTGRGFSRFTVTVKPGQKRTIRLAGARNLAAKANGARVLSSSAGSLNAASLIDGTESTNWAGVNDGTNVDQAGQHPYVVVDLAGGTRTVRRVQVSAMLRPAPAEATDLPLAADPDSGSRFTALRRFALEACTSACGSAGATWKRFYTSSTAAFPAVRPRPVAPNLLLRSFDVPDTRAAAIRFVALENQCTGYSGYAGEQDDDPTNATDCRTASDRGQSVRAAELQVY</sequence>
<keyword evidence="5" id="KW-0645">Protease</keyword>
<evidence type="ECO:0000256" key="11">
    <source>
        <dbReference type="SAM" id="MobiDB-lite"/>
    </source>
</evidence>
<dbReference type="GO" id="GO:0008270">
    <property type="term" value="F:zinc ion binding"/>
    <property type="evidence" value="ECO:0007669"/>
    <property type="project" value="InterPro"/>
</dbReference>
<evidence type="ECO:0000256" key="3">
    <source>
        <dbReference type="ARBA" id="ARBA00006006"/>
    </source>
</evidence>
<dbReference type="Gene3D" id="3.10.170.10">
    <property type="match status" value="1"/>
</dbReference>
<keyword evidence="14" id="KW-1185">Reference proteome</keyword>
<comment type="similarity">
    <text evidence="3">Belongs to the peptidase M36 family.</text>
</comment>
<protein>
    <submittedName>
        <fullName evidence="13">Peptidase M36</fullName>
    </submittedName>
</protein>
<feature type="compositionally biased region" description="Polar residues" evidence="11">
    <location>
        <begin position="1113"/>
        <end position="1122"/>
    </location>
</feature>
<evidence type="ECO:0000256" key="1">
    <source>
        <dbReference type="ARBA" id="ARBA00001947"/>
    </source>
</evidence>
<feature type="compositionally biased region" description="Polar residues" evidence="11">
    <location>
        <begin position="844"/>
        <end position="859"/>
    </location>
</feature>
<dbReference type="Proteomes" id="UP000295198">
    <property type="component" value="Unassembled WGS sequence"/>
</dbReference>
<dbReference type="InterPro" id="IPR001842">
    <property type="entry name" value="Peptidase_M36"/>
</dbReference>
<feature type="signal peptide" evidence="12">
    <location>
        <begin position="1"/>
        <end position="28"/>
    </location>
</feature>